<protein>
    <submittedName>
        <fullName evidence="2">Uncharacterized protein</fullName>
    </submittedName>
</protein>
<sequence>MAYLKFLWKKWLLVAHAIGNFQAQVILSVFYFILIFPLGIVFRFFSDPLHLKFSKDGGRKTSFEKWEHSRESLEEAHRQY</sequence>
<proteinExistence type="predicted"/>
<dbReference type="AlphaFoldDB" id="A0A1F5G3V9"/>
<feature type="transmembrane region" description="Helical" evidence="1">
    <location>
        <begin position="20"/>
        <end position="45"/>
    </location>
</feature>
<evidence type="ECO:0000256" key="1">
    <source>
        <dbReference type="SAM" id="Phobius"/>
    </source>
</evidence>
<name>A0A1F5G3V9_9BACT</name>
<accession>A0A1F5G3V9</accession>
<evidence type="ECO:0000313" key="3">
    <source>
        <dbReference type="Proteomes" id="UP000179102"/>
    </source>
</evidence>
<dbReference type="Proteomes" id="UP000179102">
    <property type="component" value="Unassembled WGS sequence"/>
</dbReference>
<evidence type="ECO:0000313" key="2">
    <source>
        <dbReference type="EMBL" id="OGD86551.1"/>
    </source>
</evidence>
<organism evidence="2 3">
    <name type="scientific">Candidatus Curtissbacteria bacterium RIFCSPHIGHO2_01_FULL_41_11</name>
    <dbReference type="NCBI Taxonomy" id="1797711"/>
    <lineage>
        <taxon>Bacteria</taxon>
        <taxon>Candidatus Curtissiibacteriota</taxon>
    </lineage>
</organism>
<comment type="caution">
    <text evidence="2">The sequence shown here is derived from an EMBL/GenBank/DDBJ whole genome shotgun (WGS) entry which is preliminary data.</text>
</comment>
<dbReference type="EMBL" id="MFAZ01000040">
    <property type="protein sequence ID" value="OGD86551.1"/>
    <property type="molecule type" value="Genomic_DNA"/>
</dbReference>
<gene>
    <name evidence="2" type="ORF">A2870_02025</name>
</gene>
<reference evidence="2 3" key="1">
    <citation type="journal article" date="2016" name="Nat. Commun.">
        <title>Thousands of microbial genomes shed light on interconnected biogeochemical processes in an aquifer system.</title>
        <authorList>
            <person name="Anantharaman K."/>
            <person name="Brown C.T."/>
            <person name="Hug L.A."/>
            <person name="Sharon I."/>
            <person name="Castelle C.J."/>
            <person name="Probst A.J."/>
            <person name="Thomas B.C."/>
            <person name="Singh A."/>
            <person name="Wilkins M.J."/>
            <person name="Karaoz U."/>
            <person name="Brodie E.L."/>
            <person name="Williams K.H."/>
            <person name="Hubbard S.S."/>
            <person name="Banfield J.F."/>
        </authorList>
    </citation>
    <scope>NUCLEOTIDE SEQUENCE [LARGE SCALE GENOMIC DNA]</scope>
</reference>
<dbReference type="STRING" id="1797711.A2870_02025"/>
<keyword evidence="1" id="KW-1133">Transmembrane helix</keyword>
<keyword evidence="1" id="KW-0472">Membrane</keyword>
<keyword evidence="1" id="KW-0812">Transmembrane</keyword>